<dbReference type="InterPro" id="IPR020471">
    <property type="entry name" value="AKR"/>
</dbReference>
<accession>A0A9N8YTZ0</accession>
<comment type="caution">
    <text evidence="3">The sequence shown here is derived from an EMBL/GenBank/DDBJ whole genome shotgun (WGS) entry which is preliminary data.</text>
</comment>
<dbReference type="InterPro" id="IPR023210">
    <property type="entry name" value="NADP_OxRdtase_dom"/>
</dbReference>
<reference evidence="3" key="1">
    <citation type="submission" date="2021-06" db="EMBL/GenBank/DDBJ databases">
        <authorList>
            <person name="Kallberg Y."/>
            <person name="Tangrot J."/>
            <person name="Rosling A."/>
        </authorList>
    </citation>
    <scope>NUCLEOTIDE SEQUENCE</scope>
    <source>
        <strain evidence="3">UK204</strain>
    </source>
</reference>
<protein>
    <submittedName>
        <fullName evidence="3">8385_t:CDS:1</fullName>
    </submittedName>
</protein>
<dbReference type="PANTHER" id="PTHR43625:SF40">
    <property type="entry name" value="ALDO-KETO REDUCTASE YAKC [NADP(+)]"/>
    <property type="match status" value="1"/>
</dbReference>
<dbReference type="PRINTS" id="PR00069">
    <property type="entry name" value="ALDKETRDTASE"/>
</dbReference>
<dbReference type="SUPFAM" id="SSF51430">
    <property type="entry name" value="NAD(P)-linked oxidoreductase"/>
    <property type="match status" value="1"/>
</dbReference>
<dbReference type="GO" id="GO:0005737">
    <property type="term" value="C:cytoplasm"/>
    <property type="evidence" value="ECO:0007669"/>
    <property type="project" value="TreeGrafter"/>
</dbReference>
<dbReference type="AlphaFoldDB" id="A0A9N8YTZ0"/>
<feature type="domain" description="NADP-dependent oxidoreductase" evidence="2">
    <location>
        <begin position="18"/>
        <end position="311"/>
    </location>
</feature>
<organism evidence="3 4">
    <name type="scientific">Funneliformis caledonium</name>
    <dbReference type="NCBI Taxonomy" id="1117310"/>
    <lineage>
        <taxon>Eukaryota</taxon>
        <taxon>Fungi</taxon>
        <taxon>Fungi incertae sedis</taxon>
        <taxon>Mucoromycota</taxon>
        <taxon>Glomeromycotina</taxon>
        <taxon>Glomeromycetes</taxon>
        <taxon>Glomerales</taxon>
        <taxon>Glomeraceae</taxon>
        <taxon>Funneliformis</taxon>
    </lineage>
</organism>
<dbReference type="Pfam" id="PF00248">
    <property type="entry name" value="Aldo_ket_red"/>
    <property type="match status" value="1"/>
</dbReference>
<keyword evidence="1" id="KW-0560">Oxidoreductase</keyword>
<keyword evidence="4" id="KW-1185">Reference proteome</keyword>
<dbReference type="Proteomes" id="UP000789570">
    <property type="component" value="Unassembled WGS sequence"/>
</dbReference>
<name>A0A9N8YTZ0_9GLOM</name>
<evidence type="ECO:0000259" key="2">
    <source>
        <dbReference type="Pfam" id="PF00248"/>
    </source>
</evidence>
<evidence type="ECO:0000313" key="3">
    <source>
        <dbReference type="EMBL" id="CAG8446428.1"/>
    </source>
</evidence>
<dbReference type="InterPro" id="IPR036812">
    <property type="entry name" value="NAD(P)_OxRdtase_dom_sf"/>
</dbReference>
<evidence type="ECO:0000256" key="1">
    <source>
        <dbReference type="ARBA" id="ARBA00023002"/>
    </source>
</evidence>
<evidence type="ECO:0000313" key="4">
    <source>
        <dbReference type="Proteomes" id="UP000789570"/>
    </source>
</evidence>
<sequence>MPLPTRELGKTGVKIPTIGFGCMGMSDFYGQSDEKENINVLNKSIELGSYFWDTADMYGRGANEILLSKVLKERRHEVFLCTKFGVVRGPNGEFLEIKGDREYVRQACEKSLKRLGMDYIDLYYQIRVDSKTPIEETVAAMAELVKEGKVKYIGLSECSVNTLRRACKVHPIAALQIEYSPWTLDIEKNGIMEACRELGVTIVAYSPLGRGFLTGKYKSIDDFDQNDLRRTSPRFLGDNFNKNLEIVKKIQEFASKKGVTASQLCLAWVLAQGENIVVLPGTRKIKYLEENVGAANVQLSSEELSEVRQIIDSIEIIGHRYPAEHAAFLENE</sequence>
<dbReference type="OrthoDB" id="37537at2759"/>
<dbReference type="Gene3D" id="3.20.20.100">
    <property type="entry name" value="NADP-dependent oxidoreductase domain"/>
    <property type="match status" value="1"/>
</dbReference>
<dbReference type="CDD" id="cd19076">
    <property type="entry name" value="AKR_AKR13A_13D"/>
    <property type="match status" value="1"/>
</dbReference>
<dbReference type="EMBL" id="CAJVPQ010000108">
    <property type="protein sequence ID" value="CAG8446428.1"/>
    <property type="molecule type" value="Genomic_DNA"/>
</dbReference>
<dbReference type="GO" id="GO:0016491">
    <property type="term" value="F:oxidoreductase activity"/>
    <property type="evidence" value="ECO:0007669"/>
    <property type="project" value="UniProtKB-KW"/>
</dbReference>
<dbReference type="InterPro" id="IPR050791">
    <property type="entry name" value="Aldo-Keto_reductase"/>
</dbReference>
<dbReference type="PANTHER" id="PTHR43625">
    <property type="entry name" value="AFLATOXIN B1 ALDEHYDE REDUCTASE"/>
    <property type="match status" value="1"/>
</dbReference>
<gene>
    <name evidence="3" type="ORF">FCALED_LOCUS929</name>
</gene>
<proteinExistence type="predicted"/>